<sequence>MVFKNTRKTPVEPEEAIHRIRITLTSHNVESLKKVCADLIRGTKGKNLKVRGPVVKQITSIRIESGEEVEVTKADA</sequence>
<organism evidence="5 6">
    <name type="scientific">Urocitellus parryii</name>
    <name type="common">Arctic ground squirrel</name>
    <name type="synonym">Spermophilus parryii</name>
    <dbReference type="NCBI Taxonomy" id="9999"/>
    <lineage>
        <taxon>Eukaryota</taxon>
        <taxon>Metazoa</taxon>
        <taxon>Chordata</taxon>
        <taxon>Craniata</taxon>
        <taxon>Vertebrata</taxon>
        <taxon>Euteleostomi</taxon>
        <taxon>Mammalia</taxon>
        <taxon>Eutheria</taxon>
        <taxon>Euarchontoglires</taxon>
        <taxon>Glires</taxon>
        <taxon>Rodentia</taxon>
        <taxon>Sciuromorpha</taxon>
        <taxon>Sciuridae</taxon>
        <taxon>Xerinae</taxon>
        <taxon>Marmotini</taxon>
        <taxon>Urocitellus</taxon>
    </lineage>
</organism>
<dbReference type="GeneTree" id="ENSGT00940000163894"/>
<evidence type="ECO:0000313" key="6">
    <source>
        <dbReference type="Proteomes" id="UP000694417"/>
    </source>
</evidence>
<dbReference type="Proteomes" id="UP000694417">
    <property type="component" value="Unplaced"/>
</dbReference>
<keyword evidence="3" id="KW-0687">Ribonucleoprotein</keyword>
<name>A0A8D2KE65_UROPR</name>
<dbReference type="InterPro" id="IPR036838">
    <property type="entry name" value="Ribosomal_uS10_dom_sf"/>
</dbReference>
<dbReference type="GO" id="GO:0003735">
    <property type="term" value="F:structural constituent of ribosome"/>
    <property type="evidence" value="ECO:0007669"/>
    <property type="project" value="InterPro"/>
</dbReference>
<dbReference type="InterPro" id="IPR027486">
    <property type="entry name" value="Ribosomal_uS10_dom"/>
</dbReference>
<dbReference type="Ensembl" id="ENSUPAT00010007068.1">
    <property type="protein sequence ID" value="ENSUPAP00010006178.1"/>
    <property type="gene ID" value="ENSUPAG00010004985.1"/>
</dbReference>
<dbReference type="GO" id="GO:0005840">
    <property type="term" value="C:ribosome"/>
    <property type="evidence" value="ECO:0007669"/>
    <property type="project" value="UniProtKB-KW"/>
</dbReference>
<evidence type="ECO:0000313" key="5">
    <source>
        <dbReference type="Ensembl" id="ENSUPAP00010006178.1"/>
    </source>
</evidence>
<evidence type="ECO:0000256" key="2">
    <source>
        <dbReference type="ARBA" id="ARBA00022980"/>
    </source>
</evidence>
<dbReference type="SUPFAM" id="SSF54999">
    <property type="entry name" value="Ribosomal protein S10"/>
    <property type="match status" value="1"/>
</dbReference>
<evidence type="ECO:0000259" key="4">
    <source>
        <dbReference type="Pfam" id="PF00338"/>
    </source>
</evidence>
<dbReference type="PANTHER" id="PTHR11700">
    <property type="entry name" value="30S RIBOSOMAL PROTEIN S10 FAMILY MEMBER"/>
    <property type="match status" value="1"/>
</dbReference>
<comment type="similarity">
    <text evidence="1">Belongs to the universal ribosomal protein uS10 family.</text>
</comment>
<evidence type="ECO:0000256" key="1">
    <source>
        <dbReference type="ARBA" id="ARBA00007102"/>
    </source>
</evidence>
<dbReference type="Pfam" id="PF00338">
    <property type="entry name" value="Ribosomal_S10"/>
    <property type="match status" value="1"/>
</dbReference>
<dbReference type="AlphaFoldDB" id="A0A8D2KE65"/>
<keyword evidence="6" id="KW-1185">Reference proteome</keyword>
<reference evidence="5" key="1">
    <citation type="submission" date="2025-08" db="UniProtKB">
        <authorList>
            <consortium name="Ensembl"/>
        </authorList>
    </citation>
    <scope>IDENTIFICATION</scope>
</reference>
<dbReference type="GO" id="GO:0006412">
    <property type="term" value="P:translation"/>
    <property type="evidence" value="ECO:0007669"/>
    <property type="project" value="InterPro"/>
</dbReference>
<protein>
    <recommendedName>
        <fullName evidence="4">Small ribosomal subunit protein uS10 domain-containing protein</fullName>
    </recommendedName>
</protein>
<keyword evidence="2" id="KW-0689">Ribosomal protein</keyword>
<reference evidence="5" key="2">
    <citation type="submission" date="2025-09" db="UniProtKB">
        <authorList>
            <consortium name="Ensembl"/>
        </authorList>
    </citation>
    <scope>IDENTIFICATION</scope>
</reference>
<feature type="domain" description="Small ribosomal subunit protein uS10" evidence="4">
    <location>
        <begin position="21"/>
        <end position="58"/>
    </location>
</feature>
<accession>A0A8D2KE65</accession>
<dbReference type="GO" id="GO:1990904">
    <property type="term" value="C:ribonucleoprotein complex"/>
    <property type="evidence" value="ECO:0007669"/>
    <property type="project" value="UniProtKB-KW"/>
</dbReference>
<evidence type="ECO:0000256" key="3">
    <source>
        <dbReference type="ARBA" id="ARBA00023274"/>
    </source>
</evidence>
<dbReference type="InterPro" id="IPR001848">
    <property type="entry name" value="Ribosomal_uS10"/>
</dbReference>
<proteinExistence type="inferred from homology"/>
<dbReference type="Gene3D" id="3.30.70.600">
    <property type="entry name" value="Ribosomal protein S10 domain"/>
    <property type="match status" value="1"/>
</dbReference>